<evidence type="ECO:0000256" key="2">
    <source>
        <dbReference type="ARBA" id="ARBA00022454"/>
    </source>
</evidence>
<protein>
    <submittedName>
        <fullName evidence="4">Structural maintenance of chromosomes protein 1B-like</fullName>
    </submittedName>
</protein>
<sequence>MGVLQVLVVENFKSWRGRQIIGPFKRFTCIIGPSDSACEKVAQKCIRFLNEERAEPETFLALDYLEVGYNNWVDVIFSQKSSDVCHLCSWLSTVALDGTLSLKSGVISGASSNLKNKARCWDVKELTNLRVRRSQLIQELKDLMKTLHKETDLKQIQTLVQGTYARIKYSQSELEMIKKHLATFSRVLQTYTKCDGN</sequence>
<evidence type="ECO:0000313" key="3">
    <source>
        <dbReference type="Proteomes" id="UP000694923"/>
    </source>
</evidence>
<gene>
    <name evidence="4" type="primary">LOC103603937</name>
</gene>
<dbReference type="Proteomes" id="UP000694923">
    <property type="component" value="Unplaced"/>
</dbReference>
<dbReference type="GeneID" id="103603937"/>
<evidence type="ECO:0000313" key="4">
    <source>
        <dbReference type="RefSeq" id="XP_008586744.1"/>
    </source>
</evidence>
<dbReference type="InterPro" id="IPR036277">
    <property type="entry name" value="SMC_hinge_sf"/>
</dbReference>
<keyword evidence="3" id="KW-1185">Reference proteome</keyword>
<organism evidence="3 4">
    <name type="scientific">Galeopterus variegatus</name>
    <name type="common">Malayan flying lemur</name>
    <name type="synonym">Cynocephalus variegatus</name>
    <dbReference type="NCBI Taxonomy" id="482537"/>
    <lineage>
        <taxon>Eukaryota</taxon>
        <taxon>Metazoa</taxon>
        <taxon>Chordata</taxon>
        <taxon>Craniata</taxon>
        <taxon>Vertebrata</taxon>
        <taxon>Euteleostomi</taxon>
        <taxon>Mammalia</taxon>
        <taxon>Eutheria</taxon>
        <taxon>Euarchontoglires</taxon>
        <taxon>Dermoptera</taxon>
        <taxon>Cynocephalidae</taxon>
        <taxon>Galeopterus</taxon>
    </lineage>
</organism>
<reference evidence="4" key="1">
    <citation type="submission" date="2025-08" db="UniProtKB">
        <authorList>
            <consortium name="RefSeq"/>
        </authorList>
    </citation>
    <scope>IDENTIFICATION</scope>
</reference>
<comment type="subcellular location">
    <subcellularLocation>
        <location evidence="1">Chromosome</location>
    </subcellularLocation>
</comment>
<keyword evidence="2" id="KW-0158">Chromosome</keyword>
<dbReference type="PANTHER" id="PTHR18937">
    <property type="entry name" value="STRUCTURAL MAINTENANCE OF CHROMOSOMES SMC FAMILY MEMBER"/>
    <property type="match status" value="1"/>
</dbReference>
<name>A0ABM0S1K3_GALVR</name>
<evidence type="ECO:0000256" key="1">
    <source>
        <dbReference type="ARBA" id="ARBA00004286"/>
    </source>
</evidence>
<proteinExistence type="predicted"/>
<accession>A0ABM0S1K3</accession>
<dbReference type="SUPFAM" id="SSF75553">
    <property type="entry name" value="Smc hinge domain"/>
    <property type="match status" value="1"/>
</dbReference>
<dbReference type="PANTHER" id="PTHR18937:SF147">
    <property type="entry name" value="STRUCTURAL MAINTENANCE OF CHROMOSOMES PROTEIN 1B"/>
    <property type="match status" value="1"/>
</dbReference>
<dbReference type="RefSeq" id="XP_008586744.1">
    <property type="nucleotide sequence ID" value="XM_008588522.1"/>
</dbReference>